<gene>
    <name evidence="7" type="ORF">FPL14_09360</name>
</gene>
<keyword evidence="5 6" id="KW-0472">Membrane</keyword>
<dbReference type="AlphaFoldDB" id="A0A7G5BWP1"/>
<dbReference type="PANTHER" id="PTHR30250:SF11">
    <property type="entry name" value="O-ANTIGEN TRANSPORTER-RELATED"/>
    <property type="match status" value="1"/>
</dbReference>
<feature type="transmembrane region" description="Helical" evidence="6">
    <location>
        <begin position="347"/>
        <end position="366"/>
    </location>
</feature>
<dbReference type="PANTHER" id="PTHR30250">
    <property type="entry name" value="PST FAMILY PREDICTED COLANIC ACID TRANSPORTER"/>
    <property type="match status" value="1"/>
</dbReference>
<dbReference type="RefSeq" id="WP_182302735.1">
    <property type="nucleotide sequence ID" value="NZ_CP041969.1"/>
</dbReference>
<comment type="subcellular location">
    <subcellularLocation>
        <location evidence="1">Cell membrane</location>
        <topology evidence="1">Multi-pass membrane protein</topology>
    </subcellularLocation>
</comment>
<organism evidence="7 8">
    <name type="scientific">Cohnella cholangitidis</name>
    <dbReference type="NCBI Taxonomy" id="2598458"/>
    <lineage>
        <taxon>Bacteria</taxon>
        <taxon>Bacillati</taxon>
        <taxon>Bacillota</taxon>
        <taxon>Bacilli</taxon>
        <taxon>Bacillales</taxon>
        <taxon>Paenibacillaceae</taxon>
        <taxon>Cohnella</taxon>
    </lineage>
</organism>
<evidence type="ECO:0000313" key="8">
    <source>
        <dbReference type="Proteomes" id="UP000515679"/>
    </source>
</evidence>
<sequence length="441" mass="47724">MSRLKDTWSEASRRFFRGITWNIAASLISQGSSFLGTIIAARLLGKIAFGEWSIVQSTVFMVVTIASAGMSITPSKIISEHRDSDPARTGRFVALCLTVSMGVSFIYAVGLFVLAPWIAGTVLHEPQLAMLLRISSVYVFFWSVWWCQIGILYGLEAFTRLTELNVIQAIASLTLAFVLTYEFGLSGAAWALSLSSLSAFWLHTLAIRKECRRQGIVPRITGMWGEGSLLYRLTLPAAVSGIVGGTAIWTSHAALATRSNGIEEMAVFNAANVLRNLVVFVPGLIARVASPILSNLLGKGDLHGYRKTLRSNLGMTVSVAFFVAAAVAVGSPYLLKAYGSDFGSGHSVLVYLAVSAILETIAVGLYQSLFANSKWWIGMFVSAGWSLTLFGSFYFGMRDGGAEGLALAYVAAWLFSAVAYGIIAMKIEKRLSPLTEVKEMN</sequence>
<dbReference type="InterPro" id="IPR002797">
    <property type="entry name" value="Polysacc_synth"/>
</dbReference>
<feature type="transmembrane region" description="Helical" evidence="6">
    <location>
        <begin position="53"/>
        <end position="72"/>
    </location>
</feature>
<feature type="transmembrane region" description="Helical" evidence="6">
    <location>
        <begin position="229"/>
        <end position="253"/>
    </location>
</feature>
<evidence type="ECO:0000256" key="6">
    <source>
        <dbReference type="SAM" id="Phobius"/>
    </source>
</evidence>
<keyword evidence="2" id="KW-1003">Cell membrane</keyword>
<name>A0A7G5BWP1_9BACL</name>
<dbReference type="Proteomes" id="UP000515679">
    <property type="component" value="Chromosome"/>
</dbReference>
<feature type="transmembrane region" description="Helical" evidence="6">
    <location>
        <begin position="92"/>
        <end position="118"/>
    </location>
</feature>
<dbReference type="GO" id="GO:0005886">
    <property type="term" value="C:plasma membrane"/>
    <property type="evidence" value="ECO:0007669"/>
    <property type="project" value="UniProtKB-SubCell"/>
</dbReference>
<feature type="transmembrane region" description="Helical" evidence="6">
    <location>
        <begin position="130"/>
        <end position="152"/>
    </location>
</feature>
<dbReference type="KEGG" id="cchl:FPL14_09360"/>
<feature type="transmembrane region" description="Helical" evidence="6">
    <location>
        <begin position="313"/>
        <end position="335"/>
    </location>
</feature>
<reference evidence="7 8" key="1">
    <citation type="submission" date="2019-07" db="EMBL/GenBank/DDBJ databases">
        <authorList>
            <person name="Kim J.K."/>
            <person name="Cheong H.-M."/>
            <person name="Choi Y."/>
            <person name="Hwang K.J."/>
            <person name="Lee S."/>
            <person name="Choi C."/>
        </authorList>
    </citation>
    <scope>NUCLEOTIDE SEQUENCE [LARGE SCALE GENOMIC DNA]</scope>
    <source>
        <strain evidence="7 8">KS 22</strain>
    </source>
</reference>
<feature type="transmembrane region" description="Helical" evidence="6">
    <location>
        <begin position="407"/>
        <end position="425"/>
    </location>
</feature>
<dbReference type="Pfam" id="PF01943">
    <property type="entry name" value="Polysacc_synt"/>
    <property type="match status" value="1"/>
</dbReference>
<evidence type="ECO:0000256" key="1">
    <source>
        <dbReference type="ARBA" id="ARBA00004651"/>
    </source>
</evidence>
<feature type="transmembrane region" description="Helical" evidence="6">
    <location>
        <begin position="273"/>
        <end position="293"/>
    </location>
</feature>
<feature type="transmembrane region" description="Helical" evidence="6">
    <location>
        <begin position="21"/>
        <end position="41"/>
    </location>
</feature>
<evidence type="ECO:0000256" key="4">
    <source>
        <dbReference type="ARBA" id="ARBA00022989"/>
    </source>
</evidence>
<feature type="transmembrane region" description="Helical" evidence="6">
    <location>
        <begin position="164"/>
        <end position="181"/>
    </location>
</feature>
<keyword evidence="8" id="KW-1185">Reference proteome</keyword>
<evidence type="ECO:0000256" key="2">
    <source>
        <dbReference type="ARBA" id="ARBA00022475"/>
    </source>
</evidence>
<keyword evidence="3 6" id="KW-0812">Transmembrane</keyword>
<dbReference type="InterPro" id="IPR050833">
    <property type="entry name" value="Poly_Biosynth_Transport"/>
</dbReference>
<feature type="transmembrane region" description="Helical" evidence="6">
    <location>
        <begin position="375"/>
        <end position="395"/>
    </location>
</feature>
<protein>
    <submittedName>
        <fullName evidence="7">Oligosaccharide flippase family protein</fullName>
    </submittedName>
</protein>
<proteinExistence type="predicted"/>
<evidence type="ECO:0000256" key="5">
    <source>
        <dbReference type="ARBA" id="ARBA00023136"/>
    </source>
</evidence>
<keyword evidence="4 6" id="KW-1133">Transmembrane helix</keyword>
<accession>A0A7G5BWP1</accession>
<dbReference type="EMBL" id="CP041969">
    <property type="protein sequence ID" value="QMV41375.1"/>
    <property type="molecule type" value="Genomic_DNA"/>
</dbReference>
<evidence type="ECO:0000313" key="7">
    <source>
        <dbReference type="EMBL" id="QMV41375.1"/>
    </source>
</evidence>
<evidence type="ECO:0000256" key="3">
    <source>
        <dbReference type="ARBA" id="ARBA00022692"/>
    </source>
</evidence>